<dbReference type="Gene3D" id="3.10.130.10">
    <property type="entry name" value="Ribonuclease A-like domain"/>
    <property type="match status" value="1"/>
</dbReference>
<reference evidence="10" key="3">
    <citation type="submission" date="2025-09" db="UniProtKB">
        <authorList>
            <consortium name="Ensembl"/>
        </authorList>
    </citation>
    <scope>IDENTIFICATION</scope>
</reference>
<dbReference type="Pfam" id="PF00074">
    <property type="entry name" value="RnaseA"/>
    <property type="match status" value="1"/>
</dbReference>
<reference evidence="10" key="1">
    <citation type="submission" date="2020-06" db="EMBL/GenBank/DDBJ databases">
        <authorList>
            <consortium name="Wellcome Sanger Institute Data Sharing"/>
        </authorList>
    </citation>
    <scope>NUCLEOTIDE SEQUENCE [LARGE SCALE GENOMIC DNA]</scope>
</reference>
<dbReference type="AlphaFoldDB" id="A0A8C5HE23"/>
<keyword evidence="6 8" id="KW-0378">Hydrolase</keyword>
<dbReference type="Ensembl" id="ENSGWIT00000047875.1">
    <property type="protein sequence ID" value="ENSGWIP00000044158.1"/>
    <property type="gene ID" value="ENSGWIG00000021985.1"/>
</dbReference>
<dbReference type="GO" id="GO:0004519">
    <property type="term" value="F:endonuclease activity"/>
    <property type="evidence" value="ECO:0007669"/>
    <property type="project" value="UniProtKB-KW"/>
</dbReference>
<dbReference type="GO" id="GO:0004540">
    <property type="term" value="F:RNA nuclease activity"/>
    <property type="evidence" value="ECO:0007669"/>
    <property type="project" value="TreeGrafter"/>
</dbReference>
<sequence>MFSFQTLQKIPVVCLMLMLLAACALCDVDIHPHDQWLSFQKKHIKKDMEIKRCDAEIKKRSIFEMKEKVKVCKPVNTFILSEASNVSSVCESGEKCGEDGNLIKSKTRFDIVVCRLNKNCKYPECKYTGRKLTKKIIIIDCKGGYPVHYNGNNYYCNN</sequence>
<protein>
    <recommendedName>
        <fullName evidence="9">Ribonuclease A-domain domain-containing protein</fullName>
    </recommendedName>
</protein>
<evidence type="ECO:0000256" key="3">
    <source>
        <dbReference type="ARBA" id="ARBA00022525"/>
    </source>
</evidence>
<dbReference type="PANTHER" id="PTHR11437:SF10">
    <property type="entry name" value="ANGIOGENIN-RELATED"/>
    <property type="match status" value="1"/>
</dbReference>
<dbReference type="PROSITE" id="PS00127">
    <property type="entry name" value="RNASE_PANCREATIC"/>
    <property type="match status" value="1"/>
</dbReference>
<dbReference type="GO" id="GO:0001525">
    <property type="term" value="P:angiogenesis"/>
    <property type="evidence" value="ECO:0007669"/>
    <property type="project" value="TreeGrafter"/>
</dbReference>
<accession>A0A8C5HE23</accession>
<evidence type="ECO:0000256" key="5">
    <source>
        <dbReference type="ARBA" id="ARBA00022759"/>
    </source>
</evidence>
<evidence type="ECO:0000256" key="4">
    <source>
        <dbReference type="ARBA" id="ARBA00022722"/>
    </source>
</evidence>
<keyword evidence="4 8" id="KW-0540">Nuclease</keyword>
<evidence type="ECO:0000256" key="8">
    <source>
        <dbReference type="RuleBase" id="RU000651"/>
    </source>
</evidence>
<organism evidence="10 11">
    <name type="scientific">Gouania willdenowi</name>
    <name type="common">Blunt-snouted clingfish</name>
    <name type="synonym">Lepadogaster willdenowi</name>
    <dbReference type="NCBI Taxonomy" id="441366"/>
    <lineage>
        <taxon>Eukaryota</taxon>
        <taxon>Metazoa</taxon>
        <taxon>Chordata</taxon>
        <taxon>Craniata</taxon>
        <taxon>Vertebrata</taxon>
        <taxon>Euteleostomi</taxon>
        <taxon>Actinopterygii</taxon>
        <taxon>Neopterygii</taxon>
        <taxon>Teleostei</taxon>
        <taxon>Neoteleostei</taxon>
        <taxon>Acanthomorphata</taxon>
        <taxon>Ovalentaria</taxon>
        <taxon>Blenniimorphae</taxon>
        <taxon>Blenniiformes</taxon>
        <taxon>Gobiesocoidei</taxon>
        <taxon>Gobiesocidae</taxon>
        <taxon>Gobiesocinae</taxon>
        <taxon>Gouania</taxon>
    </lineage>
</organism>
<dbReference type="GO" id="GO:0016787">
    <property type="term" value="F:hydrolase activity"/>
    <property type="evidence" value="ECO:0007669"/>
    <property type="project" value="UniProtKB-KW"/>
</dbReference>
<evidence type="ECO:0000259" key="9">
    <source>
        <dbReference type="SMART" id="SM00092"/>
    </source>
</evidence>
<evidence type="ECO:0000313" key="10">
    <source>
        <dbReference type="Ensembl" id="ENSGWIP00000044158.1"/>
    </source>
</evidence>
<dbReference type="InterPro" id="IPR036816">
    <property type="entry name" value="RNaseA-like_dom_sf"/>
</dbReference>
<dbReference type="PANTHER" id="PTHR11437">
    <property type="entry name" value="RIBONUCLEASE"/>
    <property type="match status" value="1"/>
</dbReference>
<feature type="domain" description="Ribonuclease A-domain" evidence="9">
    <location>
        <begin position="32"/>
        <end position="153"/>
    </location>
</feature>
<dbReference type="GO" id="GO:0050829">
    <property type="term" value="P:defense response to Gram-negative bacterium"/>
    <property type="evidence" value="ECO:0007669"/>
    <property type="project" value="TreeGrafter"/>
</dbReference>
<dbReference type="GO" id="GO:0003676">
    <property type="term" value="F:nucleic acid binding"/>
    <property type="evidence" value="ECO:0007669"/>
    <property type="project" value="InterPro"/>
</dbReference>
<dbReference type="GO" id="GO:0005576">
    <property type="term" value="C:extracellular region"/>
    <property type="evidence" value="ECO:0007669"/>
    <property type="project" value="UniProtKB-SubCell"/>
</dbReference>
<evidence type="ECO:0000256" key="7">
    <source>
        <dbReference type="ARBA" id="ARBA00023157"/>
    </source>
</evidence>
<name>A0A8C5HE23_GOUWI</name>
<keyword evidence="5 8" id="KW-0255">Endonuclease</keyword>
<dbReference type="GO" id="GO:0050830">
    <property type="term" value="P:defense response to Gram-positive bacterium"/>
    <property type="evidence" value="ECO:0007669"/>
    <property type="project" value="TreeGrafter"/>
</dbReference>
<feature type="signal peptide" evidence="8">
    <location>
        <begin position="1"/>
        <end position="26"/>
    </location>
</feature>
<dbReference type="SUPFAM" id="SSF54076">
    <property type="entry name" value="RNase A-like"/>
    <property type="match status" value="1"/>
</dbReference>
<evidence type="ECO:0000256" key="6">
    <source>
        <dbReference type="ARBA" id="ARBA00022801"/>
    </source>
</evidence>
<keyword evidence="8" id="KW-0732">Signal</keyword>
<dbReference type="InterPro" id="IPR023411">
    <property type="entry name" value="RNaseA_AS"/>
</dbReference>
<evidence type="ECO:0000256" key="1">
    <source>
        <dbReference type="ARBA" id="ARBA00004613"/>
    </source>
</evidence>
<dbReference type="InterPro" id="IPR001427">
    <property type="entry name" value="RNaseA"/>
</dbReference>
<keyword evidence="7" id="KW-1015">Disulfide bond</keyword>
<keyword evidence="11" id="KW-1185">Reference proteome</keyword>
<reference evidence="10" key="2">
    <citation type="submission" date="2025-08" db="UniProtKB">
        <authorList>
            <consortium name="Ensembl"/>
        </authorList>
    </citation>
    <scope>IDENTIFICATION</scope>
</reference>
<comment type="similarity">
    <text evidence="2 8">Belongs to the pancreatic ribonuclease family.</text>
</comment>
<dbReference type="InterPro" id="IPR023412">
    <property type="entry name" value="RNaseA_domain"/>
</dbReference>
<keyword evidence="3" id="KW-0964">Secreted</keyword>
<comment type="subcellular location">
    <subcellularLocation>
        <location evidence="1">Secreted</location>
    </subcellularLocation>
</comment>
<proteinExistence type="inferred from homology"/>
<dbReference type="Proteomes" id="UP000694680">
    <property type="component" value="Chromosome 10"/>
</dbReference>
<dbReference type="SMART" id="SM00092">
    <property type="entry name" value="RNAse_Pc"/>
    <property type="match status" value="1"/>
</dbReference>
<evidence type="ECO:0000256" key="2">
    <source>
        <dbReference type="ARBA" id="ARBA00005600"/>
    </source>
</evidence>
<evidence type="ECO:0000313" key="11">
    <source>
        <dbReference type="Proteomes" id="UP000694680"/>
    </source>
</evidence>
<feature type="chain" id="PRO_5034465933" description="Ribonuclease A-domain domain-containing protein" evidence="8">
    <location>
        <begin position="27"/>
        <end position="158"/>
    </location>
</feature>